<accession>A0A6J0KMX0</accession>
<evidence type="ECO:0000256" key="7">
    <source>
        <dbReference type="ARBA" id="ARBA00022782"/>
    </source>
</evidence>
<sequence length="97" mass="11044">MCQYPTINYKMENISTLLIIALLLCTASLTCMARPEPADFASITISPADIRSLEMIELKLHEVTDESCEKDDNEDCLMKRTLTAHLDYIYTQKNNNP</sequence>
<dbReference type="GO" id="GO:0005576">
    <property type="term" value="C:extracellular region"/>
    <property type="evidence" value="ECO:0007669"/>
    <property type="project" value="UniProtKB-SubCell"/>
</dbReference>
<keyword evidence="5 9" id="KW-0765">Sulfation</keyword>
<keyword evidence="8 9" id="KW-0339">Growth factor</keyword>
<keyword evidence="4 9" id="KW-0964">Secreted</keyword>
<keyword evidence="7 9" id="KW-0221">Differentiation</keyword>
<reference evidence="10" key="1">
    <citation type="journal article" date="2019" name="Database">
        <title>The radish genome database (RadishGD): an integrated information resource for radish genomics.</title>
        <authorList>
            <person name="Yu H.J."/>
            <person name="Baek S."/>
            <person name="Lee Y.J."/>
            <person name="Cho A."/>
            <person name="Mun J.H."/>
        </authorList>
    </citation>
    <scope>NUCLEOTIDE SEQUENCE [LARGE SCALE GENOMIC DNA]</scope>
    <source>
        <strain evidence="10">cv. WK10039</strain>
    </source>
</reference>
<dbReference type="PANTHER" id="PTHR33285">
    <property type="entry name" value="PHYTOSULFOKINES 3"/>
    <property type="match status" value="1"/>
</dbReference>
<name>A0A6J0KMX0_RAPSA</name>
<keyword evidence="6 9" id="KW-0732">Signal</keyword>
<evidence type="ECO:0000256" key="4">
    <source>
        <dbReference type="ARBA" id="ARBA00022525"/>
    </source>
</evidence>
<evidence type="ECO:0000313" key="11">
    <source>
        <dbReference type="RefSeq" id="XP_018448374.2"/>
    </source>
</evidence>
<feature type="chain" id="PRO_5041017317" description="Phytosulfokine" evidence="9">
    <location>
        <begin position="34"/>
        <end position="97"/>
    </location>
</feature>
<dbReference type="GO" id="GO:0008083">
    <property type="term" value="F:growth factor activity"/>
    <property type="evidence" value="ECO:0007669"/>
    <property type="project" value="UniProtKB-UniRule"/>
</dbReference>
<dbReference type="OrthoDB" id="1858282at2759"/>
<dbReference type="KEGG" id="rsz:108819849"/>
<comment type="similarity">
    <text evidence="2 9">Belongs to the phytosulfokine family.</text>
</comment>
<evidence type="ECO:0000256" key="5">
    <source>
        <dbReference type="ARBA" id="ARBA00022641"/>
    </source>
</evidence>
<evidence type="ECO:0000256" key="1">
    <source>
        <dbReference type="ARBA" id="ARBA00004613"/>
    </source>
</evidence>
<dbReference type="RefSeq" id="XP_018448374.2">
    <property type="nucleotide sequence ID" value="XM_018592872.2"/>
</dbReference>
<feature type="signal peptide" evidence="9">
    <location>
        <begin position="1"/>
        <end position="33"/>
    </location>
</feature>
<keyword evidence="10" id="KW-1185">Reference proteome</keyword>
<evidence type="ECO:0000313" key="10">
    <source>
        <dbReference type="Proteomes" id="UP000504610"/>
    </source>
</evidence>
<keyword evidence="3 9" id="KW-0217">Developmental protein</keyword>
<reference evidence="11" key="2">
    <citation type="submission" date="2025-08" db="UniProtKB">
        <authorList>
            <consortium name="RefSeq"/>
        </authorList>
    </citation>
    <scope>IDENTIFICATION</scope>
    <source>
        <tissue evidence="11">Leaf</tissue>
    </source>
</reference>
<comment type="PTM">
    <text evidence="9">Sulfation is important for activity and for the binding to a putative membrane receptor.</text>
</comment>
<dbReference type="InterPro" id="IPR009438">
    <property type="entry name" value="Phytosulfokine"/>
</dbReference>
<dbReference type="Pfam" id="PF06404">
    <property type="entry name" value="PSK"/>
    <property type="match status" value="1"/>
</dbReference>
<dbReference type="AlphaFoldDB" id="A0A6J0KMX0"/>
<organism evidence="10 11">
    <name type="scientific">Raphanus sativus</name>
    <name type="common">Radish</name>
    <name type="synonym">Raphanus raphanistrum var. sativus</name>
    <dbReference type="NCBI Taxonomy" id="3726"/>
    <lineage>
        <taxon>Eukaryota</taxon>
        <taxon>Viridiplantae</taxon>
        <taxon>Streptophyta</taxon>
        <taxon>Embryophyta</taxon>
        <taxon>Tracheophyta</taxon>
        <taxon>Spermatophyta</taxon>
        <taxon>Magnoliopsida</taxon>
        <taxon>eudicotyledons</taxon>
        <taxon>Gunneridae</taxon>
        <taxon>Pentapetalae</taxon>
        <taxon>rosids</taxon>
        <taxon>malvids</taxon>
        <taxon>Brassicales</taxon>
        <taxon>Brassicaceae</taxon>
        <taxon>Brassiceae</taxon>
        <taxon>Raphanus</taxon>
    </lineage>
</organism>
<evidence type="ECO:0000256" key="9">
    <source>
        <dbReference type="RuleBase" id="RU368031"/>
    </source>
</evidence>
<dbReference type="PANTHER" id="PTHR33285:SF42">
    <property type="entry name" value="PHYTOSULFOKINES 4-RELATED"/>
    <property type="match status" value="1"/>
</dbReference>
<dbReference type="GO" id="GO:0008283">
    <property type="term" value="P:cell population proliferation"/>
    <property type="evidence" value="ECO:0007669"/>
    <property type="project" value="UniProtKB-UniRule"/>
</dbReference>
<proteinExistence type="inferred from homology"/>
<comment type="PTM">
    <text evidence="9">PSK-alpha is produced by endopeptidase digestion. PSK-beta is produced from PSK-alpha by exopeptidase digestion.</text>
</comment>
<gene>
    <name evidence="11" type="primary">LOC108819849</name>
</gene>
<comment type="subcellular location">
    <subcellularLocation>
        <location evidence="1 9">Secreted</location>
    </subcellularLocation>
</comment>
<comment type="function">
    <text evidence="9">Promotes plant cell differentiation, organogenesis and somatic embryogenesis as well as cell proliferation.</text>
</comment>
<evidence type="ECO:0000256" key="3">
    <source>
        <dbReference type="ARBA" id="ARBA00022473"/>
    </source>
</evidence>
<dbReference type="Proteomes" id="UP000504610">
    <property type="component" value="Chromosome 8"/>
</dbReference>
<evidence type="ECO:0000256" key="8">
    <source>
        <dbReference type="ARBA" id="ARBA00023030"/>
    </source>
</evidence>
<evidence type="ECO:0000256" key="2">
    <source>
        <dbReference type="ARBA" id="ARBA00010781"/>
    </source>
</evidence>
<dbReference type="GeneID" id="108819849"/>
<evidence type="ECO:0000256" key="6">
    <source>
        <dbReference type="ARBA" id="ARBA00022729"/>
    </source>
</evidence>
<protein>
    <recommendedName>
        <fullName evidence="9">Phytosulfokine</fullName>
    </recommendedName>
    <component>
        <recommendedName>
            <fullName evidence="9">Phytosulfokine-alpha</fullName>
            <shortName evidence="9">PSK-alpha</shortName>
            <shortName evidence="9">Phytosulfokine-a</shortName>
        </recommendedName>
    </component>
    <component>
        <recommendedName>
            <fullName evidence="9">Phytosulfokine-beta</fullName>
            <shortName evidence="9">PSK-beta</shortName>
            <shortName evidence="9">Phytosulfokine-b</shortName>
        </recommendedName>
    </component>
</protein>
<dbReference type="GO" id="GO:0030154">
    <property type="term" value="P:cell differentiation"/>
    <property type="evidence" value="ECO:0007669"/>
    <property type="project" value="UniProtKB-UniRule"/>
</dbReference>